<name>A0ABR4IHF3_9EURO</name>
<comment type="caution">
    <text evidence="2">The sequence shown here is derived from an EMBL/GenBank/DDBJ whole genome shotgun (WGS) entry which is preliminary data.</text>
</comment>
<organism evidence="2 3">
    <name type="scientific">Aspergillus cavernicola</name>
    <dbReference type="NCBI Taxonomy" id="176166"/>
    <lineage>
        <taxon>Eukaryota</taxon>
        <taxon>Fungi</taxon>
        <taxon>Dikarya</taxon>
        <taxon>Ascomycota</taxon>
        <taxon>Pezizomycotina</taxon>
        <taxon>Eurotiomycetes</taxon>
        <taxon>Eurotiomycetidae</taxon>
        <taxon>Eurotiales</taxon>
        <taxon>Aspergillaceae</taxon>
        <taxon>Aspergillus</taxon>
        <taxon>Aspergillus subgen. Nidulantes</taxon>
    </lineage>
</organism>
<keyword evidence="3" id="KW-1185">Reference proteome</keyword>
<proteinExistence type="predicted"/>
<evidence type="ECO:0008006" key="4">
    <source>
        <dbReference type="Google" id="ProtNLM"/>
    </source>
</evidence>
<sequence>MTWITLVPLGECSTDLSTKWKKEIQSLDWGDDLACVKCEPCKEKKAKDDKAKYALLSLASRSGDPQIDLPNDDPPGPKLLFGYNPGREYEKNKSMPTTGEVTAMPTKPRPAAKETHYEVAAGSDHDSSSDYHACSEGESTIGCGEEEEFVIV</sequence>
<dbReference type="EMBL" id="JBFXLS010000026">
    <property type="protein sequence ID" value="KAL2827199.1"/>
    <property type="molecule type" value="Genomic_DNA"/>
</dbReference>
<dbReference type="Proteomes" id="UP001610335">
    <property type="component" value="Unassembled WGS sequence"/>
</dbReference>
<protein>
    <recommendedName>
        <fullName evidence="4">Stc1 domain-containing protein</fullName>
    </recommendedName>
</protein>
<feature type="region of interest" description="Disordered" evidence="1">
    <location>
        <begin position="84"/>
        <end position="139"/>
    </location>
</feature>
<evidence type="ECO:0000313" key="2">
    <source>
        <dbReference type="EMBL" id="KAL2827199.1"/>
    </source>
</evidence>
<evidence type="ECO:0000313" key="3">
    <source>
        <dbReference type="Proteomes" id="UP001610335"/>
    </source>
</evidence>
<accession>A0ABR4IHF3</accession>
<evidence type="ECO:0000256" key="1">
    <source>
        <dbReference type="SAM" id="MobiDB-lite"/>
    </source>
</evidence>
<reference evidence="2 3" key="1">
    <citation type="submission" date="2024-07" db="EMBL/GenBank/DDBJ databases">
        <title>Section-level genome sequencing and comparative genomics of Aspergillus sections Usti and Cavernicolus.</title>
        <authorList>
            <consortium name="Lawrence Berkeley National Laboratory"/>
            <person name="Nybo J.L."/>
            <person name="Vesth T.C."/>
            <person name="Theobald S."/>
            <person name="Frisvad J.C."/>
            <person name="Larsen T.O."/>
            <person name="Kjaerboelling I."/>
            <person name="Rothschild-Mancinelli K."/>
            <person name="Lyhne E.K."/>
            <person name="Kogle M.E."/>
            <person name="Barry K."/>
            <person name="Clum A."/>
            <person name="Na H."/>
            <person name="Ledsgaard L."/>
            <person name="Lin J."/>
            <person name="Lipzen A."/>
            <person name="Kuo A."/>
            <person name="Riley R."/>
            <person name="Mondo S."/>
            <person name="LaButti K."/>
            <person name="Haridas S."/>
            <person name="Pangalinan J."/>
            <person name="Salamov A.A."/>
            <person name="Simmons B.A."/>
            <person name="Magnuson J.K."/>
            <person name="Chen J."/>
            <person name="Drula E."/>
            <person name="Henrissat B."/>
            <person name="Wiebenga A."/>
            <person name="Lubbers R.J."/>
            <person name="Gomes A.C."/>
            <person name="Makela M.R."/>
            <person name="Stajich J."/>
            <person name="Grigoriev I.V."/>
            <person name="Mortensen U.H."/>
            <person name="De vries R.P."/>
            <person name="Baker S.E."/>
            <person name="Andersen M.R."/>
        </authorList>
    </citation>
    <scope>NUCLEOTIDE SEQUENCE [LARGE SCALE GENOMIC DNA]</scope>
    <source>
        <strain evidence="2 3">CBS 600.67</strain>
    </source>
</reference>
<gene>
    <name evidence="2" type="ORF">BDW59DRAFT_160488</name>
</gene>
<feature type="compositionally biased region" description="Basic and acidic residues" evidence="1">
    <location>
        <begin position="111"/>
        <end position="135"/>
    </location>
</feature>